<evidence type="ECO:0000313" key="14">
    <source>
        <dbReference type="Proteomes" id="UP000634522"/>
    </source>
</evidence>
<dbReference type="Pfam" id="PF03952">
    <property type="entry name" value="Enolase_N"/>
    <property type="match status" value="1"/>
</dbReference>
<evidence type="ECO:0000256" key="7">
    <source>
        <dbReference type="ARBA" id="ARBA00023152"/>
    </source>
</evidence>
<evidence type="ECO:0000256" key="2">
    <source>
        <dbReference type="ARBA" id="ARBA00009604"/>
    </source>
</evidence>
<comment type="cofactor">
    <cofactor evidence="10">
        <name>Mg(2+)</name>
        <dbReference type="ChEBI" id="CHEBI:18420"/>
    </cofactor>
    <text evidence="10">Binds a second Mg(2+) ion via substrate during catalysis.</text>
</comment>
<comment type="subcellular location">
    <subcellularLocation>
        <location evidence="10">Cytoplasm</location>
    </subcellularLocation>
    <subcellularLocation>
        <location evidence="10">Secreted</location>
    </subcellularLocation>
    <subcellularLocation>
        <location evidence="10">Cell surface</location>
    </subcellularLocation>
    <text evidence="10">Fractions of enolase are present in both the cytoplasm and on the cell surface.</text>
</comment>
<keyword evidence="10" id="KW-0479">Metal-binding</keyword>
<dbReference type="SFLD" id="SFLDF00002">
    <property type="entry name" value="enolase"/>
    <property type="match status" value="1"/>
</dbReference>
<comment type="similarity">
    <text evidence="2 10">Belongs to the enolase family.</text>
</comment>
<protein>
    <recommendedName>
        <fullName evidence="4 10">Enolase</fullName>
        <ecNumber evidence="3 10">4.2.1.11</ecNumber>
    </recommendedName>
    <alternativeName>
        <fullName evidence="10">2-phospho-D-glycerate hydro-lyase</fullName>
    </alternativeName>
    <alternativeName>
        <fullName evidence="10">2-phosphoglycerate dehydratase</fullName>
    </alternativeName>
</protein>
<dbReference type="RefSeq" id="WP_169142691.1">
    <property type="nucleotide sequence ID" value="NZ_WTVS01000065.1"/>
</dbReference>
<dbReference type="InterPro" id="IPR036849">
    <property type="entry name" value="Enolase-like_C_sf"/>
</dbReference>
<comment type="catalytic activity">
    <reaction evidence="10">
        <text>(2R)-2-phosphoglycerate = phosphoenolpyruvate + H2O</text>
        <dbReference type="Rhea" id="RHEA:10164"/>
        <dbReference type="ChEBI" id="CHEBI:15377"/>
        <dbReference type="ChEBI" id="CHEBI:58289"/>
        <dbReference type="ChEBI" id="CHEBI:58702"/>
        <dbReference type="EC" id="4.2.1.11"/>
    </reaction>
</comment>
<keyword evidence="7 10" id="KW-0324">Glycolysis</keyword>
<dbReference type="Gene3D" id="3.30.390.10">
    <property type="entry name" value="Enolase-like, N-terminal domain"/>
    <property type="match status" value="1"/>
</dbReference>
<evidence type="ECO:0000256" key="4">
    <source>
        <dbReference type="ARBA" id="ARBA00017068"/>
    </source>
</evidence>
<feature type="domain" description="Enolase N-terminal" evidence="12">
    <location>
        <begin position="4"/>
        <end position="134"/>
    </location>
</feature>
<keyword evidence="10" id="KW-0963">Cytoplasm</keyword>
<evidence type="ECO:0000256" key="6">
    <source>
        <dbReference type="ARBA" id="ARBA00022842"/>
    </source>
</evidence>
<keyword evidence="5 10" id="KW-0964">Secreted</keyword>
<dbReference type="PIRSF" id="PIRSF001400">
    <property type="entry name" value="Enolase"/>
    <property type="match status" value="1"/>
</dbReference>
<dbReference type="GO" id="GO:0004634">
    <property type="term" value="F:phosphopyruvate hydratase activity"/>
    <property type="evidence" value="ECO:0007669"/>
    <property type="project" value="UniProtKB-EC"/>
</dbReference>
<comment type="pathway">
    <text evidence="1 10">Carbohydrate degradation; glycolysis; pyruvate from D-glyceraldehyde 3-phosphate: step 4/5.</text>
</comment>
<dbReference type="HAMAP" id="MF_00318">
    <property type="entry name" value="Enolase"/>
    <property type="match status" value="1"/>
</dbReference>
<proteinExistence type="inferred from homology"/>
<feature type="active site" description="Proton acceptor" evidence="10">
    <location>
        <position position="338"/>
    </location>
</feature>
<evidence type="ECO:0000259" key="11">
    <source>
        <dbReference type="SMART" id="SM01192"/>
    </source>
</evidence>
<evidence type="ECO:0000256" key="3">
    <source>
        <dbReference type="ARBA" id="ARBA00012058"/>
    </source>
</evidence>
<feature type="binding site" evidence="10">
    <location>
        <position position="368"/>
    </location>
    <ligand>
        <name>(2R)-2-phosphoglycerate</name>
        <dbReference type="ChEBI" id="CHEBI:58289"/>
    </ligand>
</feature>
<dbReference type="Pfam" id="PF00113">
    <property type="entry name" value="Enolase_C"/>
    <property type="match status" value="1"/>
</dbReference>
<gene>
    <name evidence="10" type="primary">eno</name>
    <name evidence="13" type="ORF">GPA27_22590</name>
</gene>
<name>A0ABX1NLX5_9RHOO</name>
<feature type="active site" description="Proton donor" evidence="10">
    <location>
        <position position="206"/>
    </location>
</feature>
<dbReference type="InterPro" id="IPR020810">
    <property type="entry name" value="Enolase_C"/>
</dbReference>
<dbReference type="Gene3D" id="3.20.20.120">
    <property type="entry name" value="Enolase-like C-terminal domain"/>
    <property type="match status" value="1"/>
</dbReference>
<dbReference type="PROSITE" id="PS00164">
    <property type="entry name" value="ENOLASE"/>
    <property type="match status" value="1"/>
</dbReference>
<comment type="caution">
    <text evidence="13">The sequence shown here is derived from an EMBL/GenBank/DDBJ whole genome shotgun (WGS) entry which is preliminary data.</text>
</comment>
<evidence type="ECO:0000256" key="1">
    <source>
        <dbReference type="ARBA" id="ARBA00005031"/>
    </source>
</evidence>
<dbReference type="SUPFAM" id="SSF51604">
    <property type="entry name" value="Enolase C-terminal domain-like"/>
    <property type="match status" value="1"/>
</dbReference>
<evidence type="ECO:0000256" key="5">
    <source>
        <dbReference type="ARBA" id="ARBA00022525"/>
    </source>
</evidence>
<dbReference type="PANTHER" id="PTHR11902">
    <property type="entry name" value="ENOLASE"/>
    <property type="match status" value="1"/>
</dbReference>
<dbReference type="EC" id="4.2.1.11" evidence="3 10"/>
<dbReference type="InterPro" id="IPR020811">
    <property type="entry name" value="Enolase_N"/>
</dbReference>
<dbReference type="NCBIfam" id="TIGR01060">
    <property type="entry name" value="eno"/>
    <property type="match status" value="1"/>
</dbReference>
<keyword evidence="8 10" id="KW-0456">Lyase</keyword>
<dbReference type="PRINTS" id="PR00148">
    <property type="entry name" value="ENOLASE"/>
</dbReference>
<feature type="binding site" evidence="10">
    <location>
        <position position="286"/>
    </location>
    <ligand>
        <name>Mg(2+)</name>
        <dbReference type="ChEBI" id="CHEBI:18420"/>
    </ligand>
</feature>
<organism evidence="13 14">
    <name type="scientific">Aromatoleum toluolicum</name>
    <dbReference type="NCBI Taxonomy" id="90060"/>
    <lineage>
        <taxon>Bacteria</taxon>
        <taxon>Pseudomonadati</taxon>
        <taxon>Pseudomonadota</taxon>
        <taxon>Betaproteobacteria</taxon>
        <taxon>Rhodocyclales</taxon>
        <taxon>Rhodocyclaceae</taxon>
        <taxon>Aromatoleum</taxon>
    </lineage>
</organism>
<evidence type="ECO:0000256" key="9">
    <source>
        <dbReference type="ARBA" id="ARBA00045763"/>
    </source>
</evidence>
<dbReference type="InterPro" id="IPR000941">
    <property type="entry name" value="Enolase"/>
</dbReference>
<dbReference type="SMART" id="SM01193">
    <property type="entry name" value="Enolase_N"/>
    <property type="match status" value="1"/>
</dbReference>
<evidence type="ECO:0000256" key="8">
    <source>
        <dbReference type="ARBA" id="ARBA00023239"/>
    </source>
</evidence>
<dbReference type="SUPFAM" id="SSF54826">
    <property type="entry name" value="Enolase N-terminal domain-like"/>
    <property type="match status" value="1"/>
</dbReference>
<dbReference type="InterPro" id="IPR029017">
    <property type="entry name" value="Enolase-like_N"/>
</dbReference>
<sequence>MTTITSIKALEILDSRGNPTLQATVRLDSGHAGTAAVPSGASTGAREALELRDGDPTRFGGKGVTKALANVEGPIAAALKGRDARDQGAIDALLCELDGSADKSKLGANALLAVSLATAHAAANALAIPLYRHLGDASRGFTLPVPLMNVMNGGAHANNSLDIQECMIVPHGFERFGDALRAGVGVFHALRTLLDKRGFPTSVGDEGGFAPNVSGTREALDLILEAIERAGYKPGSQIALALDCAASEFHDDGEYHLEGEGKRFSRAEFCGYLAELVGDYPILSIEDGMAEDDWAGWGLLTDRLGRRVQLVGDDLFVTNTEILSAGIEKGIANAILIKPNQIGTLTETLAAMEMARRAGYASIVSHRSGETGDTTIADLAVATACGQIKTGSASRSDRVEKYNRLLAIERELGADARFAGSKAFRSH</sequence>
<feature type="binding site" evidence="10">
    <location>
        <position position="313"/>
    </location>
    <ligand>
        <name>Mg(2+)</name>
        <dbReference type="ChEBI" id="CHEBI:18420"/>
    </ligand>
</feature>
<evidence type="ECO:0000313" key="13">
    <source>
        <dbReference type="EMBL" id="NMG00166.1"/>
    </source>
</evidence>
<accession>A0ABX1NLX5</accession>
<reference evidence="13 14" key="1">
    <citation type="submission" date="2019-12" db="EMBL/GenBank/DDBJ databases">
        <title>Comparative genomics gives insights into the taxonomy of the Azoarcus-Aromatoleum group and reveals separate origins of nif in the plant-associated Azoarcus and non-plant-associated Aromatoleum sub-groups.</title>
        <authorList>
            <person name="Lafos M."/>
            <person name="Maluk M."/>
            <person name="Batista M."/>
            <person name="Junghare M."/>
            <person name="Carmona M."/>
            <person name="Faoro H."/>
            <person name="Cruz L.M."/>
            <person name="Battistoni F."/>
            <person name="De Souza E."/>
            <person name="Pedrosa F."/>
            <person name="Chen W.-M."/>
            <person name="Poole P.S."/>
            <person name="Dixon R.A."/>
            <person name="James E.K."/>
        </authorList>
    </citation>
    <scope>NUCLEOTIDE SEQUENCE [LARGE SCALE GENOMIC DNA]</scope>
    <source>
        <strain evidence="13 14">T</strain>
    </source>
</reference>
<dbReference type="InterPro" id="IPR020809">
    <property type="entry name" value="Enolase_CS"/>
</dbReference>
<dbReference type="PANTHER" id="PTHR11902:SF1">
    <property type="entry name" value="ENOLASE"/>
    <property type="match status" value="1"/>
</dbReference>
<dbReference type="SMART" id="SM01192">
    <property type="entry name" value="Enolase_C"/>
    <property type="match status" value="1"/>
</dbReference>
<feature type="binding site" evidence="10">
    <location>
        <position position="338"/>
    </location>
    <ligand>
        <name>(2R)-2-phosphoglycerate</name>
        <dbReference type="ChEBI" id="CHEBI:58289"/>
    </ligand>
</feature>
<dbReference type="CDD" id="cd03313">
    <property type="entry name" value="enolase"/>
    <property type="match status" value="1"/>
</dbReference>
<feature type="binding site" evidence="10">
    <location>
        <position position="164"/>
    </location>
    <ligand>
        <name>(2R)-2-phosphoglycerate</name>
        <dbReference type="ChEBI" id="CHEBI:58289"/>
    </ligand>
</feature>
<comment type="function">
    <text evidence="9 10">Catalyzes the reversible conversion of 2-phosphoglycerate (2-PG) into phosphoenolpyruvate (PEP). It is essential for the degradation of carbohydrates via glycolysis.</text>
</comment>
<dbReference type="SFLD" id="SFLDG00178">
    <property type="entry name" value="enolase"/>
    <property type="match status" value="1"/>
</dbReference>
<feature type="binding site" evidence="10">
    <location>
        <position position="243"/>
    </location>
    <ligand>
        <name>Mg(2+)</name>
        <dbReference type="ChEBI" id="CHEBI:18420"/>
    </ligand>
</feature>
<feature type="domain" description="Enolase C-terminal TIM barrel" evidence="11">
    <location>
        <begin position="140"/>
        <end position="426"/>
    </location>
</feature>
<dbReference type="EMBL" id="WTVS01000065">
    <property type="protein sequence ID" value="NMG00166.1"/>
    <property type="molecule type" value="Genomic_DNA"/>
</dbReference>
<evidence type="ECO:0000256" key="10">
    <source>
        <dbReference type="HAMAP-Rule" id="MF_00318"/>
    </source>
</evidence>
<keyword evidence="14" id="KW-1185">Reference proteome</keyword>
<dbReference type="SFLD" id="SFLDS00001">
    <property type="entry name" value="Enolase"/>
    <property type="match status" value="1"/>
</dbReference>
<feature type="binding site" evidence="10">
    <location>
        <position position="367"/>
    </location>
    <ligand>
        <name>(2R)-2-phosphoglycerate</name>
        <dbReference type="ChEBI" id="CHEBI:58289"/>
    </ligand>
</feature>
<feature type="binding site" evidence="10">
    <location>
        <position position="389"/>
    </location>
    <ligand>
        <name>(2R)-2-phosphoglycerate</name>
        <dbReference type="ChEBI" id="CHEBI:58289"/>
    </ligand>
</feature>
<evidence type="ECO:0000259" key="12">
    <source>
        <dbReference type="SMART" id="SM01193"/>
    </source>
</evidence>
<dbReference type="Proteomes" id="UP000634522">
    <property type="component" value="Unassembled WGS sequence"/>
</dbReference>
<keyword evidence="6 10" id="KW-0460">Magnesium</keyword>